<dbReference type="OrthoDB" id="161128at2"/>
<sequence length="119" mass="13705">MRVEEDAILTCSTCGVEGEHELLYLSDHLRASRCRSCGATGVYSPHIYADYARDVAERTARLPMRLAGEAIRRPTHLLLWPWKALRKPFGLLDEVGRVYTFDRDRRCRTRAAVRRVRSS</sequence>
<dbReference type="AlphaFoldDB" id="A0A4R1BN24"/>
<reference evidence="1 2" key="1">
    <citation type="submission" date="2019-03" db="EMBL/GenBank/DDBJ databases">
        <title>Whole genome sequence of a novel Rubrobacter taiwanensis strain, isolated from Yellowstone National Park.</title>
        <authorList>
            <person name="Freed S."/>
            <person name="Ramaley R.F."/>
            <person name="Kyndt J.A."/>
        </authorList>
    </citation>
    <scope>NUCLEOTIDE SEQUENCE [LARGE SCALE GENOMIC DNA]</scope>
    <source>
        <strain evidence="1 2">Yellowstone</strain>
    </source>
</reference>
<keyword evidence="2" id="KW-1185">Reference proteome</keyword>
<organism evidence="1 2">
    <name type="scientific">Rubrobacter taiwanensis</name>
    <dbReference type="NCBI Taxonomy" id="185139"/>
    <lineage>
        <taxon>Bacteria</taxon>
        <taxon>Bacillati</taxon>
        <taxon>Actinomycetota</taxon>
        <taxon>Rubrobacteria</taxon>
        <taxon>Rubrobacterales</taxon>
        <taxon>Rubrobacteraceae</taxon>
        <taxon>Rubrobacter</taxon>
    </lineage>
</organism>
<evidence type="ECO:0000313" key="1">
    <source>
        <dbReference type="EMBL" id="TCJ18903.1"/>
    </source>
</evidence>
<dbReference type="RefSeq" id="WP_132689469.1">
    <property type="nucleotide sequence ID" value="NZ_SKBU01000009.1"/>
</dbReference>
<dbReference type="Proteomes" id="UP000295244">
    <property type="component" value="Unassembled WGS sequence"/>
</dbReference>
<comment type="caution">
    <text evidence="1">The sequence shown here is derived from an EMBL/GenBank/DDBJ whole genome shotgun (WGS) entry which is preliminary data.</text>
</comment>
<dbReference type="EMBL" id="SKBU01000009">
    <property type="protein sequence ID" value="TCJ18903.1"/>
    <property type="molecule type" value="Genomic_DNA"/>
</dbReference>
<protein>
    <recommendedName>
        <fullName evidence="3">Bh protein</fullName>
    </recommendedName>
</protein>
<proteinExistence type="predicted"/>
<gene>
    <name evidence="1" type="ORF">E0L93_05225</name>
</gene>
<evidence type="ECO:0008006" key="3">
    <source>
        <dbReference type="Google" id="ProtNLM"/>
    </source>
</evidence>
<evidence type="ECO:0000313" key="2">
    <source>
        <dbReference type="Proteomes" id="UP000295244"/>
    </source>
</evidence>
<name>A0A4R1BN24_9ACTN</name>
<accession>A0A4R1BN24</accession>